<dbReference type="Gene3D" id="3.30.450.20">
    <property type="entry name" value="PAS domain"/>
    <property type="match status" value="1"/>
</dbReference>
<dbReference type="Pfam" id="PF00672">
    <property type="entry name" value="HAMP"/>
    <property type="match status" value="1"/>
</dbReference>
<dbReference type="GO" id="GO:0005886">
    <property type="term" value="C:plasma membrane"/>
    <property type="evidence" value="ECO:0007669"/>
    <property type="project" value="UniProtKB-SubCell"/>
</dbReference>
<dbReference type="InterPro" id="IPR036890">
    <property type="entry name" value="HATPase_C_sf"/>
</dbReference>
<evidence type="ECO:0000256" key="12">
    <source>
        <dbReference type="ARBA" id="ARBA00023012"/>
    </source>
</evidence>
<dbReference type="EMBL" id="LN827929">
    <property type="protein sequence ID" value="CEZ19013.1"/>
    <property type="molecule type" value="Genomic_DNA"/>
</dbReference>
<dbReference type="PRINTS" id="PR00344">
    <property type="entry name" value="BCTRLSENSOR"/>
</dbReference>
<dbReference type="PANTHER" id="PTHR44936">
    <property type="entry name" value="SENSOR PROTEIN CREC"/>
    <property type="match status" value="1"/>
</dbReference>
<dbReference type="GO" id="GO:0000155">
    <property type="term" value="F:phosphorelay sensor kinase activity"/>
    <property type="evidence" value="ECO:0007669"/>
    <property type="project" value="InterPro"/>
</dbReference>
<evidence type="ECO:0000256" key="11">
    <source>
        <dbReference type="ARBA" id="ARBA00022989"/>
    </source>
</evidence>
<evidence type="ECO:0000256" key="2">
    <source>
        <dbReference type="ARBA" id="ARBA00004651"/>
    </source>
</evidence>
<dbReference type="SUPFAM" id="SSF158472">
    <property type="entry name" value="HAMP domain-like"/>
    <property type="match status" value="1"/>
</dbReference>
<evidence type="ECO:0000256" key="14">
    <source>
        <dbReference type="SAM" id="Phobius"/>
    </source>
</evidence>
<dbReference type="InterPro" id="IPR004358">
    <property type="entry name" value="Sig_transdc_His_kin-like_C"/>
</dbReference>
<comment type="catalytic activity">
    <reaction evidence="1">
        <text>ATP + protein L-histidine = ADP + protein N-phospho-L-histidine.</text>
        <dbReference type="EC" id="2.7.13.3"/>
    </reaction>
</comment>
<evidence type="ECO:0000256" key="6">
    <source>
        <dbReference type="ARBA" id="ARBA00022679"/>
    </source>
</evidence>
<dbReference type="Gene3D" id="3.30.565.10">
    <property type="entry name" value="Histidine kinase-like ATPase, C-terminal domain"/>
    <property type="match status" value="1"/>
</dbReference>
<keyword evidence="7 14" id="KW-0812">Transmembrane</keyword>
<keyword evidence="4" id="KW-1003">Cell membrane</keyword>
<evidence type="ECO:0000256" key="10">
    <source>
        <dbReference type="ARBA" id="ARBA00022840"/>
    </source>
</evidence>
<organism evidence="17 18">
    <name type="scientific">Candidatus Methylopumilus planktonicus</name>
    <dbReference type="NCBI Taxonomy" id="1581557"/>
    <lineage>
        <taxon>Bacteria</taxon>
        <taxon>Pseudomonadati</taxon>
        <taxon>Pseudomonadota</taxon>
        <taxon>Betaproteobacteria</taxon>
        <taxon>Nitrosomonadales</taxon>
        <taxon>Methylophilaceae</taxon>
        <taxon>Candidatus Methylopumilus</taxon>
    </lineage>
</organism>
<evidence type="ECO:0000256" key="9">
    <source>
        <dbReference type="ARBA" id="ARBA00022777"/>
    </source>
</evidence>
<keyword evidence="6 17" id="KW-0808">Transferase</keyword>
<dbReference type="InterPro" id="IPR003661">
    <property type="entry name" value="HisK_dim/P_dom"/>
</dbReference>
<dbReference type="Pfam" id="PF02518">
    <property type="entry name" value="HATPase_c"/>
    <property type="match status" value="1"/>
</dbReference>
<evidence type="ECO:0000313" key="17">
    <source>
        <dbReference type="EMBL" id="CEZ19013.1"/>
    </source>
</evidence>
<keyword evidence="12" id="KW-0902">Two-component regulatory system</keyword>
<keyword evidence="13 14" id="KW-0472">Membrane</keyword>
<dbReference type="InterPro" id="IPR003660">
    <property type="entry name" value="HAMP_dom"/>
</dbReference>
<keyword evidence="10" id="KW-0067">ATP-binding</keyword>
<dbReference type="Pfam" id="PF19312">
    <property type="entry name" value="NtrY_N"/>
    <property type="match status" value="1"/>
</dbReference>
<keyword evidence="8" id="KW-0547">Nucleotide-binding</keyword>
<sequence length="711" mass="78685">MRYLIAITTLVGASLLFLLSKASSSSEFISGSSYTVVLILSGIFILSLIAIIANQIKKLFGNIKKDVMGSRLSMRLVISFTLMAVIPGLIVYLVSVNFLTRSIESWFNVKVESALDGGLKLGQKALDIMLADLELKAGRMALTLSSMPTTSQYAALSDLREKTGVQDATIISDQGKIIAVSSNDAESFLPVLPTLIQLKQAENNIYGKIEPIKNKGLYLRVLAPINGAAISNERLILQILQPVPDSLTTLAESVQDVFQDYQKLSYSRDSLKVIFSITLTLVLMLAILTAVAIGFLLSRKLSEPLALLAEGTKKIAKGNFKTMLPEKGKDELGVLVRSFNSMTRQLDQATQTSENNQIRLESARSYLETVLAHLSSGVIIINDDMEIKSFNIAASKILQIDLSKNTNQLITSISNKNKLLNDFVVSIQEEIKVARSKKHFEIIKQFEIKYEKNNQVLSLQITPLPQNKIKNYVLMIDDITMMIQAQRDAAWSEVARRLAHEIKNPLTPIQLSAERIKHKLGSKLNKEDTDILDKAVSTIVNQVDAMKTMVNEFSEYARAPKLSLELTDINKTIKEISHLFENSGIKITTTLLKGLPKIKVDVNMMRQVLINLIQNAQDAMINNTKKPSIKINTNKYKNYLILSIEDNGPGFSADILKKAFEPYVTSKSHGTGLGLAIVKKIIEEHEGTIVVENIKNGGANINIQLPISKSK</sequence>
<feature type="transmembrane region" description="Helical" evidence="14">
    <location>
        <begin position="74"/>
        <end position="94"/>
    </location>
</feature>
<dbReference type="GO" id="GO:0005524">
    <property type="term" value="F:ATP binding"/>
    <property type="evidence" value="ECO:0007669"/>
    <property type="project" value="UniProtKB-KW"/>
</dbReference>
<dbReference type="CDD" id="cd00082">
    <property type="entry name" value="HisKA"/>
    <property type="match status" value="1"/>
</dbReference>
<evidence type="ECO:0000256" key="13">
    <source>
        <dbReference type="ARBA" id="ARBA00023136"/>
    </source>
</evidence>
<dbReference type="Gene3D" id="1.10.287.130">
    <property type="match status" value="1"/>
</dbReference>
<dbReference type="STRING" id="1581557.BN1208_0117"/>
<dbReference type="PIRSF" id="PIRSF037532">
    <property type="entry name" value="STHK_NtrY"/>
    <property type="match status" value="1"/>
</dbReference>
<gene>
    <name evidence="17" type="ORF">BN1208_0117</name>
</gene>
<dbReference type="InterPro" id="IPR017232">
    <property type="entry name" value="NtrY"/>
</dbReference>
<evidence type="ECO:0000256" key="4">
    <source>
        <dbReference type="ARBA" id="ARBA00022475"/>
    </source>
</evidence>
<keyword evidence="9 17" id="KW-0418">Kinase</keyword>
<dbReference type="InterPro" id="IPR036097">
    <property type="entry name" value="HisK_dim/P_sf"/>
</dbReference>
<evidence type="ECO:0000256" key="3">
    <source>
        <dbReference type="ARBA" id="ARBA00012438"/>
    </source>
</evidence>
<dbReference type="InterPro" id="IPR003594">
    <property type="entry name" value="HATPase_dom"/>
</dbReference>
<dbReference type="KEGG" id="mbat:BN1208_0117"/>
<evidence type="ECO:0000256" key="7">
    <source>
        <dbReference type="ARBA" id="ARBA00022692"/>
    </source>
</evidence>
<dbReference type="SMART" id="SM00388">
    <property type="entry name" value="HisKA"/>
    <property type="match status" value="1"/>
</dbReference>
<dbReference type="OrthoDB" id="9815750at2"/>
<feature type="domain" description="Histidine kinase" evidence="15">
    <location>
        <begin position="497"/>
        <end position="709"/>
    </location>
</feature>
<feature type="transmembrane region" description="Helical" evidence="14">
    <location>
        <begin position="34"/>
        <end position="53"/>
    </location>
</feature>
<dbReference type="SUPFAM" id="SSF47384">
    <property type="entry name" value="Homodimeric domain of signal transducing histidine kinase"/>
    <property type="match status" value="1"/>
</dbReference>
<feature type="transmembrane region" description="Helical" evidence="14">
    <location>
        <begin position="273"/>
        <end position="297"/>
    </location>
</feature>
<reference evidence="18" key="1">
    <citation type="submission" date="2014-12" db="EMBL/GenBank/DDBJ databases">
        <authorList>
            <person name="Salcher M.M."/>
        </authorList>
    </citation>
    <scope>NUCLEOTIDE SEQUENCE [LARGE SCALE GENOMIC DNA]</scope>
    <source>
        <strain evidence="18">MMS-10A-171</strain>
    </source>
</reference>
<dbReference type="RefSeq" id="WP_046486740.1">
    <property type="nucleotide sequence ID" value="NZ_LN827929.1"/>
</dbReference>
<name>A0A0D6EU96_9PROT</name>
<dbReference type="PROSITE" id="PS50885">
    <property type="entry name" value="HAMP"/>
    <property type="match status" value="1"/>
</dbReference>
<comment type="subcellular location">
    <subcellularLocation>
        <location evidence="2">Cell membrane</location>
        <topology evidence="2">Multi-pass membrane protein</topology>
    </subcellularLocation>
</comment>
<dbReference type="PROSITE" id="PS50109">
    <property type="entry name" value="HIS_KIN"/>
    <property type="match status" value="1"/>
</dbReference>
<keyword evidence="5" id="KW-0597">Phosphoprotein</keyword>
<dbReference type="Proteomes" id="UP000064007">
    <property type="component" value="Chromosome 1"/>
</dbReference>
<dbReference type="HOGENOM" id="CLU_019564_0_0_4"/>
<feature type="domain" description="HAMP" evidence="16">
    <location>
        <begin position="299"/>
        <end position="351"/>
    </location>
</feature>
<dbReference type="InterPro" id="IPR045671">
    <property type="entry name" value="NtrY-like_N"/>
</dbReference>
<dbReference type="InterPro" id="IPR005467">
    <property type="entry name" value="His_kinase_dom"/>
</dbReference>
<keyword evidence="11 14" id="KW-1133">Transmembrane helix</keyword>
<evidence type="ECO:0000256" key="5">
    <source>
        <dbReference type="ARBA" id="ARBA00022553"/>
    </source>
</evidence>
<dbReference type="CDD" id="cd06225">
    <property type="entry name" value="HAMP"/>
    <property type="match status" value="1"/>
</dbReference>
<keyword evidence="18" id="KW-1185">Reference proteome</keyword>
<protein>
    <recommendedName>
        <fullName evidence="3">histidine kinase</fullName>
        <ecNumber evidence="3">2.7.13.3</ecNumber>
    </recommendedName>
</protein>
<dbReference type="InterPro" id="IPR050980">
    <property type="entry name" value="2C_sensor_his_kinase"/>
</dbReference>
<dbReference type="AlphaFoldDB" id="A0A0D6EU96"/>
<evidence type="ECO:0000256" key="1">
    <source>
        <dbReference type="ARBA" id="ARBA00000085"/>
    </source>
</evidence>
<dbReference type="Pfam" id="PF00512">
    <property type="entry name" value="HisKA"/>
    <property type="match status" value="1"/>
</dbReference>
<dbReference type="FunFam" id="1.10.287.130:FF:000107">
    <property type="entry name" value="Sensor histidine kinase YycG"/>
    <property type="match status" value="1"/>
</dbReference>
<dbReference type="SUPFAM" id="SSF55874">
    <property type="entry name" value="ATPase domain of HSP90 chaperone/DNA topoisomerase II/histidine kinase"/>
    <property type="match status" value="1"/>
</dbReference>
<evidence type="ECO:0000313" key="18">
    <source>
        <dbReference type="Proteomes" id="UP000064007"/>
    </source>
</evidence>
<dbReference type="EC" id="2.7.13.3" evidence="3"/>
<evidence type="ECO:0000256" key="8">
    <source>
        <dbReference type="ARBA" id="ARBA00022741"/>
    </source>
</evidence>
<dbReference type="SMART" id="SM00387">
    <property type="entry name" value="HATPase_c"/>
    <property type="match status" value="1"/>
</dbReference>
<evidence type="ECO:0000259" key="16">
    <source>
        <dbReference type="PROSITE" id="PS50885"/>
    </source>
</evidence>
<dbReference type="SMART" id="SM00304">
    <property type="entry name" value="HAMP"/>
    <property type="match status" value="1"/>
</dbReference>
<accession>A0A0D6EU96</accession>
<dbReference type="PANTHER" id="PTHR44936:SF10">
    <property type="entry name" value="SENSOR PROTEIN RSTB"/>
    <property type="match status" value="1"/>
</dbReference>
<dbReference type="Gene3D" id="6.10.340.10">
    <property type="match status" value="1"/>
</dbReference>
<evidence type="ECO:0000259" key="15">
    <source>
        <dbReference type="PROSITE" id="PS50109"/>
    </source>
</evidence>
<proteinExistence type="predicted"/>